<dbReference type="EMBL" id="CP058601">
    <property type="protein sequence ID" value="QLG49032.1"/>
    <property type="molecule type" value="Genomic_DNA"/>
</dbReference>
<dbReference type="Gene3D" id="1.10.287.130">
    <property type="match status" value="1"/>
</dbReference>
<feature type="region of interest" description="Disordered" evidence="6">
    <location>
        <begin position="1"/>
        <end position="36"/>
    </location>
</feature>
<evidence type="ECO:0000313" key="8">
    <source>
        <dbReference type="EMBL" id="QLG49032.1"/>
    </source>
</evidence>
<evidence type="ECO:0000256" key="3">
    <source>
        <dbReference type="ARBA" id="ARBA00022553"/>
    </source>
</evidence>
<dbReference type="InterPro" id="IPR003661">
    <property type="entry name" value="HisK_dim/P_dom"/>
</dbReference>
<reference evidence="8 9" key="1">
    <citation type="submission" date="2020-07" db="EMBL/GenBank/DDBJ databases">
        <authorList>
            <person name="Cui H."/>
        </authorList>
    </citation>
    <scope>NUCLEOTIDE SEQUENCE [LARGE SCALE GENOMIC DNA]</scope>
    <source>
        <strain evidence="8 9">YPL8</strain>
    </source>
</reference>
<dbReference type="GO" id="GO:0000155">
    <property type="term" value="F:phosphorelay sensor kinase activity"/>
    <property type="evidence" value="ECO:0007669"/>
    <property type="project" value="InterPro"/>
</dbReference>
<dbReference type="AlphaFoldDB" id="A0A7D5GKW7"/>
<dbReference type="InterPro" id="IPR004358">
    <property type="entry name" value="Sig_transdc_His_kin-like_C"/>
</dbReference>
<evidence type="ECO:0000256" key="2">
    <source>
        <dbReference type="ARBA" id="ARBA00012438"/>
    </source>
</evidence>
<keyword evidence="9" id="KW-1185">Reference proteome</keyword>
<evidence type="ECO:0000313" key="9">
    <source>
        <dbReference type="Proteomes" id="UP000509241"/>
    </source>
</evidence>
<dbReference type="Pfam" id="PF14417">
    <property type="entry name" value="MEDS"/>
    <property type="match status" value="1"/>
</dbReference>
<keyword evidence="5" id="KW-0418">Kinase</keyword>
<name>A0A7D5GKW7_9EURY</name>
<keyword evidence="3" id="KW-0597">Phosphoprotein</keyword>
<dbReference type="SUPFAM" id="SSF55781">
    <property type="entry name" value="GAF domain-like"/>
    <property type="match status" value="1"/>
</dbReference>
<dbReference type="SUPFAM" id="SSF55874">
    <property type="entry name" value="ATPase domain of HSP90 chaperone/DNA topoisomerase II/histidine kinase"/>
    <property type="match status" value="1"/>
</dbReference>
<dbReference type="GeneID" id="56033489"/>
<dbReference type="PANTHER" id="PTHR43304">
    <property type="entry name" value="PHYTOCHROME-LIKE PROTEIN CPH1"/>
    <property type="match status" value="1"/>
</dbReference>
<sequence length="644" mass="73619">MSEQASDPHPTDFGDFEGGFGAIRNRPEDREPSDFPHSHFAAIYETEEERFAATVPFIREGLAAGERCLYVLSDYHEEEVLEILRECGIDVDAALESGAFSFSTVDETYLQNRPFDPDEMISFYRSVVTEANEEYEGLRVIAGTNWIQEVSLETFMEYEGRGNTLFNETDSRALCLYDRDEHSSEVIADVIRTHPHLIYDSTISQNFYYTPANELFETQDHDAEVERMLETLNGRARAESELADHKRFLQELNEITSRPDRSFEEKLHDLLDLGCNWFDLELGALNRVDPNANRLEVEYINGHHDYYQPGADFPLSQTYCIAASDIKQAASVSDPTEEGFDDLAVYQEFGVESYLGTYLPIQGGADRTFAFIAASPREEPFSTEDRTYIELMGQWVKYELERQQYEAELEETIGELRQSNDRLKQFAYAASHDLQEPLRMVSSYLQLLEERYGDDFDENAQQYVDFAIDGADRMREMVDDLLAFSRVEQSEEEFEPVNCETVIEQVTSDLAVQIEESDPEIVVGSLPTVIASLEQLKQLFSNLISNALKYNESETPRIEISAEERPDYWEFVISDNGIGIDPTKTDRIFEVFKRLHHNDDYPGTGIGLSLCQEIVGNHDGDIWVDSEPGEGSTFTFTLPKRRPS</sequence>
<dbReference type="InterPro" id="IPR036097">
    <property type="entry name" value="HisK_dim/P_sf"/>
</dbReference>
<feature type="domain" description="Histidine kinase" evidence="7">
    <location>
        <begin position="429"/>
        <end position="642"/>
    </location>
</feature>
<proteinExistence type="predicted"/>
<dbReference type="SMART" id="SM00387">
    <property type="entry name" value="HATPase_c"/>
    <property type="match status" value="1"/>
</dbReference>
<dbReference type="InterPro" id="IPR003594">
    <property type="entry name" value="HATPase_dom"/>
</dbReference>
<dbReference type="FunFam" id="3.30.565.10:FF:000006">
    <property type="entry name" value="Sensor histidine kinase WalK"/>
    <property type="match status" value="1"/>
</dbReference>
<evidence type="ECO:0000256" key="4">
    <source>
        <dbReference type="ARBA" id="ARBA00022679"/>
    </source>
</evidence>
<dbReference type="Pfam" id="PF02518">
    <property type="entry name" value="HATPase_c"/>
    <property type="match status" value="1"/>
</dbReference>
<dbReference type="Proteomes" id="UP000509241">
    <property type="component" value="Chromosome"/>
</dbReference>
<keyword evidence="4" id="KW-0808">Transferase</keyword>
<dbReference type="SMART" id="SM00388">
    <property type="entry name" value="HisKA"/>
    <property type="match status" value="1"/>
</dbReference>
<accession>A0A7D5GKW7</accession>
<comment type="catalytic activity">
    <reaction evidence="1">
        <text>ATP + protein L-histidine = ADP + protein N-phospho-L-histidine.</text>
        <dbReference type="EC" id="2.7.13.3"/>
    </reaction>
</comment>
<dbReference type="InterPro" id="IPR052162">
    <property type="entry name" value="Sensor_kinase/Photoreceptor"/>
</dbReference>
<evidence type="ECO:0000256" key="5">
    <source>
        <dbReference type="ARBA" id="ARBA00022777"/>
    </source>
</evidence>
<evidence type="ECO:0000256" key="6">
    <source>
        <dbReference type="SAM" id="MobiDB-lite"/>
    </source>
</evidence>
<dbReference type="InterPro" id="IPR029016">
    <property type="entry name" value="GAF-like_dom_sf"/>
</dbReference>
<dbReference type="Pfam" id="PF00512">
    <property type="entry name" value="HisKA"/>
    <property type="match status" value="1"/>
</dbReference>
<feature type="compositionally biased region" description="Basic and acidic residues" evidence="6">
    <location>
        <begin position="25"/>
        <end position="36"/>
    </location>
</feature>
<gene>
    <name evidence="8" type="ORF">HYG82_09320</name>
</gene>
<evidence type="ECO:0000256" key="1">
    <source>
        <dbReference type="ARBA" id="ARBA00000085"/>
    </source>
</evidence>
<dbReference type="KEGG" id="haly:HYG82_09320"/>
<organism evidence="8 9">
    <name type="scientific">Natrinema halophilum</name>
    <dbReference type="NCBI Taxonomy" id="1699371"/>
    <lineage>
        <taxon>Archaea</taxon>
        <taxon>Methanobacteriati</taxon>
        <taxon>Methanobacteriota</taxon>
        <taxon>Stenosarchaea group</taxon>
        <taxon>Halobacteria</taxon>
        <taxon>Halobacteriales</taxon>
        <taxon>Natrialbaceae</taxon>
        <taxon>Natrinema</taxon>
    </lineage>
</organism>
<dbReference type="RefSeq" id="WP_179260767.1">
    <property type="nucleotide sequence ID" value="NZ_CP058601.1"/>
</dbReference>
<dbReference type="CDD" id="cd00082">
    <property type="entry name" value="HisKA"/>
    <property type="match status" value="1"/>
</dbReference>
<dbReference type="InterPro" id="IPR036890">
    <property type="entry name" value="HATPase_C_sf"/>
</dbReference>
<dbReference type="PANTHER" id="PTHR43304:SF1">
    <property type="entry name" value="PAC DOMAIN-CONTAINING PROTEIN"/>
    <property type="match status" value="1"/>
</dbReference>
<dbReference type="Gene3D" id="3.30.450.40">
    <property type="match status" value="1"/>
</dbReference>
<protein>
    <recommendedName>
        <fullName evidence="2">histidine kinase</fullName>
        <ecNumber evidence="2">2.7.13.3</ecNumber>
    </recommendedName>
</protein>
<dbReference type="InterPro" id="IPR005467">
    <property type="entry name" value="His_kinase_dom"/>
</dbReference>
<dbReference type="PROSITE" id="PS50109">
    <property type="entry name" value="HIS_KIN"/>
    <property type="match status" value="1"/>
</dbReference>
<dbReference type="SUPFAM" id="SSF47384">
    <property type="entry name" value="Homodimeric domain of signal transducing histidine kinase"/>
    <property type="match status" value="1"/>
</dbReference>
<dbReference type="OrthoDB" id="106630at2157"/>
<dbReference type="PRINTS" id="PR00344">
    <property type="entry name" value="BCTRLSENSOR"/>
</dbReference>
<dbReference type="Gene3D" id="3.30.565.10">
    <property type="entry name" value="Histidine kinase-like ATPase, C-terminal domain"/>
    <property type="match status" value="1"/>
</dbReference>
<evidence type="ECO:0000259" key="7">
    <source>
        <dbReference type="PROSITE" id="PS50109"/>
    </source>
</evidence>
<dbReference type="EC" id="2.7.13.3" evidence="2"/>
<dbReference type="InterPro" id="IPR025847">
    <property type="entry name" value="MEDS_domain"/>
</dbReference>